<proteinExistence type="predicted"/>
<evidence type="ECO:0000256" key="1">
    <source>
        <dbReference type="PROSITE-ProRule" id="PRU00703"/>
    </source>
</evidence>
<dbReference type="Gene3D" id="1.25.60.10">
    <property type="entry name" value="MgtE N-terminal domain-like"/>
    <property type="match status" value="1"/>
</dbReference>
<dbReference type="PROSITE" id="PS51371">
    <property type="entry name" value="CBS"/>
    <property type="match status" value="2"/>
</dbReference>
<reference evidence="3 4" key="1">
    <citation type="submission" date="2014-01" db="EMBL/GenBank/DDBJ databases">
        <title>Plasmidome dynamics in the species complex Clostridium novyi sensu lato converts strains of independent lineages into distinctly different pathogens.</title>
        <authorList>
            <person name="Skarin H."/>
            <person name="Segerman B."/>
        </authorList>
    </citation>
    <scope>NUCLEOTIDE SEQUENCE [LARGE SCALE GENOMIC DNA]</scope>
    <source>
        <strain evidence="3 4">4552</strain>
    </source>
</reference>
<dbReference type="SUPFAM" id="SSF158791">
    <property type="entry name" value="MgtE N-terminal domain-like"/>
    <property type="match status" value="1"/>
</dbReference>
<dbReference type="InterPro" id="IPR006668">
    <property type="entry name" value="Mg_transptr_MgtE_intracell_dom"/>
</dbReference>
<feature type="domain" description="CBS" evidence="2">
    <location>
        <begin position="293"/>
        <end position="356"/>
    </location>
</feature>
<dbReference type="AlphaFoldDB" id="A0A0A0IC39"/>
<accession>A0A0A0IC39</accession>
<dbReference type="Pfam" id="PF03448">
    <property type="entry name" value="MgtE_N"/>
    <property type="match status" value="1"/>
</dbReference>
<organism evidence="3 4">
    <name type="scientific">Clostridium novyi A str. 4552</name>
    <dbReference type="NCBI Taxonomy" id="1444289"/>
    <lineage>
        <taxon>Bacteria</taxon>
        <taxon>Bacillati</taxon>
        <taxon>Bacillota</taxon>
        <taxon>Clostridia</taxon>
        <taxon>Eubacteriales</taxon>
        <taxon>Clostridiaceae</taxon>
        <taxon>Clostridium</taxon>
    </lineage>
</organism>
<name>A0A0A0IC39_CLONO</name>
<dbReference type="InterPro" id="IPR038076">
    <property type="entry name" value="MgtE_N_sf"/>
</dbReference>
<dbReference type="PANTHER" id="PTHR43773">
    <property type="entry name" value="MAGNESIUM TRANSPORTER MGTE"/>
    <property type="match status" value="1"/>
</dbReference>
<dbReference type="Proteomes" id="UP000030012">
    <property type="component" value="Unassembled WGS sequence"/>
</dbReference>
<dbReference type="CDD" id="cd04606">
    <property type="entry name" value="CBS_pair_Mg_transporter"/>
    <property type="match status" value="1"/>
</dbReference>
<evidence type="ECO:0000313" key="3">
    <source>
        <dbReference type="EMBL" id="KGM98098.1"/>
    </source>
</evidence>
<sequence length="420" mass="48622">MNKLNSFYLSQALHKSIYDEYNDCIGKLIDIYVTAGDGYPKAIGYKVKKGGEIYNYEFRNVEVYDDNGKIIIRVRGVKDIIPRAYSYLLSKQLLDKQIVDVNGKKVVRVNDLIMANITFDIRVIAVETGFLALSRRYGIEGVVKLFYKIFRKPIYDKTIMWDDVESLEMIDDSLKISVPYKKISELHPADIADIIEEVDLKYRNKIFESLDEHLAADTLEEIEPEIQADILETMNQSKASRILNNMSNDEIADILEEVDEEMAEKLLMSLQSDDEEKVRDLMRYEEETVGSVMNTDFVSFNVNITAIETIELLKEISPEEKISHYIYITDEKGKLQGVVSLRQLVFCDENKKIKDIMKTEIIKLKDDENIDKAIKKFIKYDLITIPVIDVEEKLQGIVIINDIFEEFLGEKLKRRTKKVS</sequence>
<dbReference type="OrthoDB" id="9790355at2"/>
<dbReference type="SMART" id="SM00924">
    <property type="entry name" value="MgtE_N"/>
    <property type="match status" value="1"/>
</dbReference>
<comment type="caution">
    <text evidence="3">The sequence shown here is derived from an EMBL/GenBank/DDBJ whole genome shotgun (WGS) entry which is preliminary data.</text>
</comment>
<dbReference type="InterPro" id="IPR046342">
    <property type="entry name" value="CBS_dom_sf"/>
</dbReference>
<keyword evidence="1" id="KW-0129">CBS domain</keyword>
<dbReference type="RefSeq" id="WP_039252177.1">
    <property type="nucleotide sequence ID" value="NZ_JENJ01000003.1"/>
</dbReference>
<dbReference type="InterPro" id="IPR006669">
    <property type="entry name" value="MgtE_transporter"/>
</dbReference>
<evidence type="ECO:0000259" key="2">
    <source>
        <dbReference type="PROSITE" id="PS51371"/>
    </source>
</evidence>
<evidence type="ECO:0000313" key="4">
    <source>
        <dbReference type="Proteomes" id="UP000030012"/>
    </source>
</evidence>
<gene>
    <name evidence="3" type="ORF">Z968_01070</name>
</gene>
<dbReference type="InterPro" id="IPR000644">
    <property type="entry name" value="CBS_dom"/>
</dbReference>
<dbReference type="GO" id="GO:0015095">
    <property type="term" value="F:magnesium ion transmembrane transporter activity"/>
    <property type="evidence" value="ECO:0007669"/>
    <property type="project" value="InterPro"/>
</dbReference>
<dbReference type="Pfam" id="PF00571">
    <property type="entry name" value="CBS"/>
    <property type="match status" value="2"/>
</dbReference>
<dbReference type="SUPFAM" id="SSF54631">
    <property type="entry name" value="CBS-domain pair"/>
    <property type="match status" value="1"/>
</dbReference>
<feature type="domain" description="CBS" evidence="2">
    <location>
        <begin position="357"/>
        <end position="414"/>
    </location>
</feature>
<dbReference type="Gene3D" id="3.10.580.10">
    <property type="entry name" value="CBS-domain"/>
    <property type="match status" value="1"/>
</dbReference>
<dbReference type="GO" id="GO:0016020">
    <property type="term" value="C:membrane"/>
    <property type="evidence" value="ECO:0007669"/>
    <property type="project" value="InterPro"/>
</dbReference>
<protein>
    <submittedName>
        <fullName evidence="3">Membrane protein</fullName>
    </submittedName>
</protein>
<dbReference type="EMBL" id="JENJ01000003">
    <property type="protein sequence ID" value="KGM98098.1"/>
    <property type="molecule type" value="Genomic_DNA"/>
</dbReference>
<dbReference type="PANTHER" id="PTHR43773:SF1">
    <property type="entry name" value="MAGNESIUM TRANSPORTER MGTE"/>
    <property type="match status" value="1"/>
</dbReference>